<protein>
    <submittedName>
        <fullName evidence="2">Uncharacterized protein</fullName>
    </submittedName>
</protein>
<dbReference type="AlphaFoldDB" id="A0AAE1ED44"/>
<feature type="compositionally biased region" description="Polar residues" evidence="1">
    <location>
        <begin position="118"/>
        <end position="131"/>
    </location>
</feature>
<dbReference type="EMBL" id="JAWDGP010000184">
    <property type="protein sequence ID" value="KAK3803146.1"/>
    <property type="molecule type" value="Genomic_DNA"/>
</dbReference>
<comment type="caution">
    <text evidence="2">The sequence shown here is derived from an EMBL/GenBank/DDBJ whole genome shotgun (WGS) entry which is preliminary data.</text>
</comment>
<proteinExistence type="predicted"/>
<evidence type="ECO:0000313" key="2">
    <source>
        <dbReference type="EMBL" id="KAK3803146.1"/>
    </source>
</evidence>
<reference evidence="2" key="1">
    <citation type="journal article" date="2023" name="G3 (Bethesda)">
        <title>A reference genome for the long-term kleptoplast-retaining sea slug Elysia crispata morphotype clarki.</title>
        <authorList>
            <person name="Eastman K.E."/>
            <person name="Pendleton A.L."/>
            <person name="Shaikh M.A."/>
            <person name="Suttiyut T."/>
            <person name="Ogas R."/>
            <person name="Tomko P."/>
            <person name="Gavelis G."/>
            <person name="Widhalm J.R."/>
            <person name="Wisecaver J.H."/>
        </authorList>
    </citation>
    <scope>NUCLEOTIDE SEQUENCE</scope>
    <source>
        <strain evidence="2">ECLA1</strain>
    </source>
</reference>
<feature type="region of interest" description="Disordered" evidence="1">
    <location>
        <begin position="79"/>
        <end position="142"/>
    </location>
</feature>
<accession>A0AAE1ED44</accession>
<gene>
    <name evidence="2" type="ORF">RRG08_060118</name>
</gene>
<evidence type="ECO:0000256" key="1">
    <source>
        <dbReference type="SAM" id="MobiDB-lite"/>
    </source>
</evidence>
<sequence length="142" mass="15523">MSTRPSSYLQKRVDVLLRLIKATRKTTSSLQPPTDFRFIQSVALWHCTTKLRIGLEGDGAVPSRALCIAWPENPERRYNKSTQHCHSVMNTRARTARTHARTPGPKPPELAGSLSHPVETSTSSGPNTGKQAGSPKPQALGV</sequence>
<organism evidence="2 3">
    <name type="scientific">Elysia crispata</name>
    <name type="common">lettuce slug</name>
    <dbReference type="NCBI Taxonomy" id="231223"/>
    <lineage>
        <taxon>Eukaryota</taxon>
        <taxon>Metazoa</taxon>
        <taxon>Spiralia</taxon>
        <taxon>Lophotrochozoa</taxon>
        <taxon>Mollusca</taxon>
        <taxon>Gastropoda</taxon>
        <taxon>Heterobranchia</taxon>
        <taxon>Euthyneura</taxon>
        <taxon>Panpulmonata</taxon>
        <taxon>Sacoglossa</taxon>
        <taxon>Placobranchoidea</taxon>
        <taxon>Plakobranchidae</taxon>
        <taxon>Elysia</taxon>
    </lineage>
</organism>
<dbReference type="Proteomes" id="UP001283361">
    <property type="component" value="Unassembled WGS sequence"/>
</dbReference>
<name>A0AAE1ED44_9GAST</name>
<evidence type="ECO:0000313" key="3">
    <source>
        <dbReference type="Proteomes" id="UP001283361"/>
    </source>
</evidence>
<feature type="compositionally biased region" description="Polar residues" evidence="1">
    <location>
        <begin position="80"/>
        <end position="90"/>
    </location>
</feature>
<keyword evidence="3" id="KW-1185">Reference proteome</keyword>